<dbReference type="RefSeq" id="WP_004579831.1">
    <property type="nucleotide sequence ID" value="NZ_AP028878.1"/>
</dbReference>
<dbReference type="Pfam" id="PF00404">
    <property type="entry name" value="Dockerin_1"/>
    <property type="match status" value="1"/>
</dbReference>
<sequence>MKMRHLALASAIAGLLAGQAQADLVISEYIEGSSNNKAIELLNTGSGSVDLTAWELQVYFNGSSSPGLTLDLQGNVAPGANHVYGHSLADPAILAVADQTTGAGMYNGDDAVVLLNGGAIVDSIGQVGVDPGSYWGNDDTRTQNQTLRRRTGTSPDADPFNAFDPAANYDAFPQDSFDDLGAAGGNDDGDPTDPDPTAPDMTCGAPATLISAIQGSGNVSPMVDSNVVVEATVSAYAAGDDGLGGFYIQEEAGDQDGNAATSEALFVYEPGAAANVGDQVRVAGTVVEYNGLTELTSVSALTVCGSGPAIQPTVISLPWTDESAPEAWENMLVTLEQPLTVTDNYDLGRYGSLTLGSGRHFIPTNVAAPGAEAQLVAEMNALDSLILDDGSNAQNPAVVPYPAPQLSAVNTVRAGDEVQYVVGVLDYRFDAWRLQPTQQPSFNAVNERTDAPALDARGNLVVASFNVLNFFNGDGMGGGFPTARGANDPSELQRQTDKLVSAIRALDADIVGLMEIENDGYGDESAVAELADALGDEWDYVDPGLEQLGGDAIAVAIIYRSDRVETVGEAATLTGPSFQDLNRQPLAQTFRLLDSEDGLTVVVNHLKSKGCGDADGANADQGDGQGCWNAARTQAARALSTWLANDATGSGEEDVLIIGDLNAYAMEDPISALKSSGYANLVDRFIGGQAYSYVFYGDAGYLDHALANSALADKVIDTTIWHINADEPRILDYNLEYQTPEQQASLYAPDAYRASDHDPVIIALEMGTAPPSASPDINGDGRIDGRDLARLTLALLFGRGDVERYDIDGDGRVNVRDLFALLQAKHDARRTV</sequence>
<dbReference type="InterPro" id="IPR001322">
    <property type="entry name" value="Lamin_tail_dom"/>
</dbReference>
<protein>
    <submittedName>
        <fullName evidence="4">DNA degradation protein EddB</fullName>
    </submittedName>
</protein>
<name>N6VZ31_9GAMM</name>
<dbReference type="AlphaFoldDB" id="N6VZ31"/>
<dbReference type="HOGENOM" id="CLU_006338_0_1_6"/>
<proteinExistence type="predicted"/>
<dbReference type="InterPro" id="IPR018247">
    <property type="entry name" value="EF_Hand_1_Ca_BS"/>
</dbReference>
<keyword evidence="5" id="KW-1185">Reference proteome</keyword>
<feature type="region of interest" description="Disordered" evidence="1">
    <location>
        <begin position="130"/>
        <end position="203"/>
    </location>
</feature>
<dbReference type="Pfam" id="PF00932">
    <property type="entry name" value="LTD"/>
    <property type="match status" value="1"/>
</dbReference>
<dbReference type="EMBL" id="APLQ01000011">
    <property type="protein sequence ID" value="ENO15535.1"/>
    <property type="molecule type" value="Genomic_DNA"/>
</dbReference>
<evidence type="ECO:0000313" key="4">
    <source>
        <dbReference type="EMBL" id="ENO15535.1"/>
    </source>
</evidence>
<dbReference type="PROSITE" id="PS51841">
    <property type="entry name" value="LTD"/>
    <property type="match status" value="1"/>
</dbReference>
<feature type="chain" id="PRO_5004127285" evidence="2">
    <location>
        <begin position="23"/>
        <end position="832"/>
    </location>
</feature>
<dbReference type="CDD" id="cd10283">
    <property type="entry name" value="MnuA_DNase1-like"/>
    <property type="match status" value="1"/>
</dbReference>
<dbReference type="PANTHER" id="PTHR42834:SF1">
    <property type="entry name" value="ENDONUCLEASE_EXONUCLEASE_PHOSPHATASE FAMILY PROTEIN (AFU_ORTHOLOGUE AFUA_3G09210)"/>
    <property type="match status" value="1"/>
</dbReference>
<evidence type="ECO:0000313" key="5">
    <source>
        <dbReference type="Proteomes" id="UP000013165"/>
    </source>
</evidence>
<dbReference type="PATRIC" id="fig|626887.3.peg.1862"/>
<dbReference type="CDD" id="cd04486">
    <property type="entry name" value="YhcR_OBF_like"/>
    <property type="match status" value="1"/>
</dbReference>
<dbReference type="FunFam" id="3.60.10.10:FF:000072">
    <property type="entry name" value="Extracellular nuclease"/>
    <property type="match status" value="1"/>
</dbReference>
<dbReference type="PROSITE" id="PS00018">
    <property type="entry name" value="EF_HAND_1"/>
    <property type="match status" value="2"/>
</dbReference>
<dbReference type="GO" id="GO:0000272">
    <property type="term" value="P:polysaccharide catabolic process"/>
    <property type="evidence" value="ECO:0007669"/>
    <property type="project" value="InterPro"/>
</dbReference>
<dbReference type="SUPFAM" id="SSF56219">
    <property type="entry name" value="DNase I-like"/>
    <property type="match status" value="1"/>
</dbReference>
<dbReference type="Proteomes" id="UP000013165">
    <property type="component" value="Unassembled WGS sequence"/>
</dbReference>
<dbReference type="PANTHER" id="PTHR42834">
    <property type="entry name" value="ENDONUCLEASE/EXONUCLEASE/PHOSPHATASE FAMILY PROTEIN (AFU_ORTHOLOGUE AFUA_3G09210)"/>
    <property type="match status" value="1"/>
</dbReference>
<feature type="signal peptide" evidence="2">
    <location>
        <begin position="1"/>
        <end position="22"/>
    </location>
</feature>
<feature type="compositionally biased region" description="Low complexity" evidence="1">
    <location>
        <begin position="142"/>
        <end position="168"/>
    </location>
</feature>
<dbReference type="InterPro" id="IPR036439">
    <property type="entry name" value="Dockerin_dom_sf"/>
</dbReference>
<evidence type="ECO:0000256" key="2">
    <source>
        <dbReference type="SAM" id="SignalP"/>
    </source>
</evidence>
<dbReference type="NCBIfam" id="NF033681">
    <property type="entry name" value="ExeM_NucH_DNase"/>
    <property type="match status" value="1"/>
</dbReference>
<dbReference type="SUPFAM" id="SSF63446">
    <property type="entry name" value="Type I dockerin domain"/>
    <property type="match status" value="1"/>
</dbReference>
<comment type="caution">
    <text evidence="4">The sequence shown here is derived from an EMBL/GenBank/DDBJ whole genome shotgun (WGS) entry which is preliminary data.</text>
</comment>
<dbReference type="InterPro" id="IPR047971">
    <property type="entry name" value="ExeM-like"/>
</dbReference>
<dbReference type="InterPro" id="IPR002105">
    <property type="entry name" value="Dockerin_1_rpt"/>
</dbReference>
<dbReference type="STRING" id="626887.J057_09291"/>
<dbReference type="OrthoDB" id="9800417at2"/>
<dbReference type="Pfam" id="PF03372">
    <property type="entry name" value="Exo_endo_phos"/>
    <property type="match status" value="1"/>
</dbReference>
<dbReference type="eggNOG" id="COG2374">
    <property type="taxonomic scope" value="Bacteria"/>
</dbReference>
<dbReference type="GO" id="GO:0004553">
    <property type="term" value="F:hydrolase activity, hydrolyzing O-glycosyl compounds"/>
    <property type="evidence" value="ECO:0007669"/>
    <property type="project" value="InterPro"/>
</dbReference>
<gene>
    <name evidence="4" type="ORF">J057_09291</name>
</gene>
<organism evidence="4 5">
    <name type="scientific">Marinobacter nanhaiticus D15-8W</name>
    <dbReference type="NCBI Taxonomy" id="626887"/>
    <lineage>
        <taxon>Bacteria</taxon>
        <taxon>Pseudomonadati</taxon>
        <taxon>Pseudomonadota</taxon>
        <taxon>Gammaproteobacteria</taxon>
        <taxon>Pseudomonadales</taxon>
        <taxon>Marinobacteraceae</taxon>
        <taxon>Marinobacter</taxon>
    </lineage>
</organism>
<keyword evidence="2" id="KW-0732">Signal</keyword>
<dbReference type="Gene3D" id="3.60.10.10">
    <property type="entry name" value="Endonuclease/exonuclease/phosphatase"/>
    <property type="match status" value="1"/>
</dbReference>
<accession>N6VZ31</accession>
<dbReference type="InterPro" id="IPR036691">
    <property type="entry name" value="Endo/exonu/phosph_ase_sf"/>
</dbReference>
<dbReference type="Gene3D" id="1.10.1330.10">
    <property type="entry name" value="Dockerin domain"/>
    <property type="match status" value="1"/>
</dbReference>
<dbReference type="InterPro" id="IPR005135">
    <property type="entry name" value="Endo/exonuclease/phosphatase"/>
</dbReference>
<feature type="domain" description="LTD" evidence="3">
    <location>
        <begin position="14"/>
        <end position="128"/>
    </location>
</feature>
<evidence type="ECO:0000256" key="1">
    <source>
        <dbReference type="SAM" id="MobiDB-lite"/>
    </source>
</evidence>
<reference evidence="4 5" key="1">
    <citation type="journal article" date="2013" name="Genome Announc.">
        <title>Genome Sequence of the Polycyclic Aromatic Hydrocarbon-Degrading Bacterium Strain Marinobacter nanhaiticus D15-8WT.</title>
        <authorList>
            <person name="Cui Z."/>
            <person name="Gao W."/>
            <person name="Li Q."/>
            <person name="Xu G."/>
            <person name="Zheng L."/>
        </authorList>
    </citation>
    <scope>NUCLEOTIDE SEQUENCE [LARGE SCALE GENOMIC DNA]</scope>
    <source>
        <strain evidence="4 5">D15-8W</strain>
    </source>
</reference>
<evidence type="ECO:0000259" key="3">
    <source>
        <dbReference type="PROSITE" id="PS51841"/>
    </source>
</evidence>